<reference evidence="1 2" key="1">
    <citation type="submission" date="2015-01" db="EMBL/GenBank/DDBJ databases">
        <title>Evolution of Trichinella species and genotypes.</title>
        <authorList>
            <person name="Korhonen P.K."/>
            <person name="Edoardo P."/>
            <person name="Giuseppe L.R."/>
            <person name="Gasser R.B."/>
        </authorList>
    </citation>
    <scope>NUCLEOTIDE SEQUENCE [LARGE SCALE GENOMIC DNA]</scope>
    <source>
        <strain evidence="1">ISS120</strain>
    </source>
</reference>
<evidence type="ECO:0000313" key="2">
    <source>
        <dbReference type="Proteomes" id="UP000054653"/>
    </source>
</evidence>
<keyword evidence="2" id="KW-1185">Reference proteome</keyword>
<comment type="caution">
    <text evidence="1">The sequence shown here is derived from an EMBL/GenBank/DDBJ whole genome shotgun (WGS) entry which is preliminary data.</text>
</comment>
<proteinExistence type="predicted"/>
<protein>
    <submittedName>
        <fullName evidence="1">Uncharacterized protein</fullName>
    </submittedName>
</protein>
<organism evidence="1 2">
    <name type="scientific">Trichinella britovi</name>
    <name type="common">Parasitic roundworm</name>
    <dbReference type="NCBI Taxonomy" id="45882"/>
    <lineage>
        <taxon>Eukaryota</taxon>
        <taxon>Metazoa</taxon>
        <taxon>Ecdysozoa</taxon>
        <taxon>Nematoda</taxon>
        <taxon>Enoplea</taxon>
        <taxon>Dorylaimia</taxon>
        <taxon>Trichinellida</taxon>
        <taxon>Trichinellidae</taxon>
        <taxon>Trichinella</taxon>
    </lineage>
</organism>
<evidence type="ECO:0000313" key="1">
    <source>
        <dbReference type="EMBL" id="KRY49227.1"/>
    </source>
</evidence>
<dbReference type="Proteomes" id="UP000054653">
    <property type="component" value="Unassembled WGS sequence"/>
</dbReference>
<dbReference type="EMBL" id="JYDI01000182">
    <property type="protein sequence ID" value="KRY49227.1"/>
    <property type="molecule type" value="Genomic_DNA"/>
</dbReference>
<name>A0A0V1CIW5_TRIBR</name>
<gene>
    <name evidence="1" type="ORF">T03_9333</name>
</gene>
<dbReference type="AlphaFoldDB" id="A0A0V1CIW5"/>
<accession>A0A0V1CIW5</accession>
<sequence>MEGKFPHPSLDVEVEVRSMGSEEKTEEAMPRGKFKKYLPSGYASGYASGNIFAMPQGKFKKIFALWLCFRLRLRQYFRYASGYASGNFFKIFKKIAQGNTLSYPSGYALGHPRGCLSLNN</sequence>